<accession>A0ABR2BCW2</accession>
<reference evidence="1 2" key="1">
    <citation type="journal article" date="2024" name="G3 (Bethesda)">
        <title>Genome assembly of Hibiscus sabdariffa L. provides insights into metabolisms of medicinal natural products.</title>
        <authorList>
            <person name="Kim T."/>
        </authorList>
    </citation>
    <scope>NUCLEOTIDE SEQUENCE [LARGE SCALE GENOMIC DNA]</scope>
    <source>
        <strain evidence="1">TK-2024</strain>
        <tissue evidence="1">Old leaves</tissue>
    </source>
</reference>
<protein>
    <submittedName>
        <fullName evidence="1">Uncharacterized protein</fullName>
    </submittedName>
</protein>
<evidence type="ECO:0000313" key="1">
    <source>
        <dbReference type="EMBL" id="KAK8504961.1"/>
    </source>
</evidence>
<name>A0ABR2BCW2_9ROSI</name>
<keyword evidence="2" id="KW-1185">Reference proteome</keyword>
<dbReference type="EMBL" id="JBBPBM010000133">
    <property type="protein sequence ID" value="KAK8504961.1"/>
    <property type="molecule type" value="Genomic_DNA"/>
</dbReference>
<comment type="caution">
    <text evidence="1">The sequence shown here is derived from an EMBL/GenBank/DDBJ whole genome shotgun (WGS) entry which is preliminary data.</text>
</comment>
<proteinExistence type="predicted"/>
<organism evidence="1 2">
    <name type="scientific">Hibiscus sabdariffa</name>
    <name type="common">roselle</name>
    <dbReference type="NCBI Taxonomy" id="183260"/>
    <lineage>
        <taxon>Eukaryota</taxon>
        <taxon>Viridiplantae</taxon>
        <taxon>Streptophyta</taxon>
        <taxon>Embryophyta</taxon>
        <taxon>Tracheophyta</taxon>
        <taxon>Spermatophyta</taxon>
        <taxon>Magnoliopsida</taxon>
        <taxon>eudicotyledons</taxon>
        <taxon>Gunneridae</taxon>
        <taxon>Pentapetalae</taxon>
        <taxon>rosids</taxon>
        <taxon>malvids</taxon>
        <taxon>Malvales</taxon>
        <taxon>Malvaceae</taxon>
        <taxon>Malvoideae</taxon>
        <taxon>Hibiscus</taxon>
    </lineage>
</organism>
<gene>
    <name evidence="1" type="ORF">V6N12_058057</name>
</gene>
<sequence>MLGLDSWKRTQVEALGKGARGKRKLTDSSRGDRKRGCIRKEPITLAAEKNFVVHLILRHLKNFGSTREAMMESSKALSVMTRAVKSLNGADNELNVIFIQAVENEG</sequence>
<evidence type="ECO:0000313" key="2">
    <source>
        <dbReference type="Proteomes" id="UP001472677"/>
    </source>
</evidence>
<dbReference type="Proteomes" id="UP001472677">
    <property type="component" value="Unassembled WGS sequence"/>
</dbReference>